<keyword evidence="1" id="KW-0472">Membrane</keyword>
<accession>A0ABR0SN88</accession>
<protein>
    <submittedName>
        <fullName evidence="2">Uncharacterized protein</fullName>
    </submittedName>
</protein>
<name>A0ABR0SN88_9HYPO</name>
<reference evidence="2 3" key="1">
    <citation type="submission" date="2024-01" db="EMBL/GenBank/DDBJ databases">
        <title>Complete genome of Cladobotryum mycophilum ATHUM6906.</title>
        <authorList>
            <person name="Christinaki A.C."/>
            <person name="Myridakis A.I."/>
            <person name="Kouvelis V.N."/>
        </authorList>
    </citation>
    <scope>NUCLEOTIDE SEQUENCE [LARGE SCALE GENOMIC DNA]</scope>
    <source>
        <strain evidence="2 3">ATHUM6906</strain>
    </source>
</reference>
<gene>
    <name evidence="2" type="ORF">PT974_07046</name>
</gene>
<proteinExistence type="predicted"/>
<dbReference type="Proteomes" id="UP001338125">
    <property type="component" value="Unassembled WGS sequence"/>
</dbReference>
<keyword evidence="1" id="KW-1133">Transmembrane helix</keyword>
<feature type="transmembrane region" description="Helical" evidence="1">
    <location>
        <begin position="102"/>
        <end position="125"/>
    </location>
</feature>
<evidence type="ECO:0000313" key="3">
    <source>
        <dbReference type="Proteomes" id="UP001338125"/>
    </source>
</evidence>
<dbReference type="EMBL" id="JAVFKD010000012">
    <property type="protein sequence ID" value="KAK5993612.1"/>
    <property type="molecule type" value="Genomic_DNA"/>
</dbReference>
<keyword evidence="3" id="KW-1185">Reference proteome</keyword>
<evidence type="ECO:0000256" key="1">
    <source>
        <dbReference type="SAM" id="Phobius"/>
    </source>
</evidence>
<sequence>MDFLMEKDGNVSVHEAWSIHQTQHITVARSTRTILIKRPAAPHPMSRLYQSVLSFIEEFAKSGGHMSFVELFANNKHCPEDKSTTYRDESSPCSPQGSSTSVYWYLALAIGYLITFVGRIAYAYFKNGDARSDGLLLQHRDTNYETHLSGNARQAVMPSRSRVACLETAYENIPPTSTKQTEVWESMRAISRFPYRLIELLNNKYVIPASWDIIPVLFQRRPNDHSADAGDLC</sequence>
<comment type="caution">
    <text evidence="2">The sequence shown here is derived from an EMBL/GenBank/DDBJ whole genome shotgun (WGS) entry which is preliminary data.</text>
</comment>
<evidence type="ECO:0000313" key="2">
    <source>
        <dbReference type="EMBL" id="KAK5993612.1"/>
    </source>
</evidence>
<organism evidence="2 3">
    <name type="scientific">Cladobotryum mycophilum</name>
    <dbReference type="NCBI Taxonomy" id="491253"/>
    <lineage>
        <taxon>Eukaryota</taxon>
        <taxon>Fungi</taxon>
        <taxon>Dikarya</taxon>
        <taxon>Ascomycota</taxon>
        <taxon>Pezizomycotina</taxon>
        <taxon>Sordariomycetes</taxon>
        <taxon>Hypocreomycetidae</taxon>
        <taxon>Hypocreales</taxon>
        <taxon>Hypocreaceae</taxon>
        <taxon>Cladobotryum</taxon>
    </lineage>
</organism>
<keyword evidence="1" id="KW-0812">Transmembrane</keyword>